<evidence type="ECO:0000313" key="10">
    <source>
        <dbReference type="Proteomes" id="UP001295684"/>
    </source>
</evidence>
<dbReference type="PANTHER" id="PTHR47165">
    <property type="entry name" value="OS03G0429900 PROTEIN"/>
    <property type="match status" value="1"/>
</dbReference>
<proteinExistence type="inferred from homology"/>
<keyword evidence="5" id="KW-0238">DNA-binding</keyword>
<dbReference type="FunFam" id="2.40.50.140:FF:000041">
    <property type="entry name" value="Replication protein A subunit"/>
    <property type="match status" value="1"/>
</dbReference>
<evidence type="ECO:0000256" key="4">
    <source>
        <dbReference type="ARBA" id="ARBA00022833"/>
    </source>
</evidence>
<reference evidence="9" key="1">
    <citation type="submission" date="2023-07" db="EMBL/GenBank/DDBJ databases">
        <authorList>
            <consortium name="AG Swart"/>
            <person name="Singh M."/>
            <person name="Singh A."/>
            <person name="Seah K."/>
            <person name="Emmerich C."/>
        </authorList>
    </citation>
    <scope>NUCLEOTIDE SEQUENCE</scope>
    <source>
        <strain evidence="9">DP1</strain>
    </source>
</reference>
<dbReference type="InterPro" id="IPR007199">
    <property type="entry name" value="Rep_factor-A_N"/>
</dbReference>
<evidence type="ECO:0000313" key="9">
    <source>
        <dbReference type="EMBL" id="CAI2364434.1"/>
    </source>
</evidence>
<evidence type="ECO:0000256" key="5">
    <source>
        <dbReference type="ARBA" id="ARBA00023125"/>
    </source>
</evidence>
<evidence type="ECO:0000256" key="3">
    <source>
        <dbReference type="ARBA" id="ARBA00022771"/>
    </source>
</evidence>
<name>A0AAD1UCR9_EUPCR</name>
<organism evidence="9 10">
    <name type="scientific">Euplotes crassus</name>
    <dbReference type="NCBI Taxonomy" id="5936"/>
    <lineage>
        <taxon>Eukaryota</taxon>
        <taxon>Sar</taxon>
        <taxon>Alveolata</taxon>
        <taxon>Ciliophora</taxon>
        <taxon>Intramacronucleata</taxon>
        <taxon>Spirotrichea</taxon>
        <taxon>Hypotrichia</taxon>
        <taxon>Euplotida</taxon>
        <taxon>Euplotidae</taxon>
        <taxon>Moneuplotes</taxon>
    </lineage>
</organism>
<feature type="domain" description="Replication factor-A protein 1 N-terminal" evidence="7">
    <location>
        <begin position="4"/>
        <end position="106"/>
    </location>
</feature>
<dbReference type="SUPFAM" id="SSF50249">
    <property type="entry name" value="Nucleic acid-binding proteins"/>
    <property type="match status" value="3"/>
</dbReference>
<evidence type="ECO:0000259" key="6">
    <source>
        <dbReference type="Pfam" id="PF02721"/>
    </source>
</evidence>
<evidence type="ECO:0000259" key="7">
    <source>
        <dbReference type="Pfam" id="PF04057"/>
    </source>
</evidence>
<dbReference type="InterPro" id="IPR012340">
    <property type="entry name" value="NA-bd_OB-fold"/>
</dbReference>
<keyword evidence="3" id="KW-0863">Zinc-finger</keyword>
<feature type="domain" description="Replication protein A OB" evidence="8">
    <location>
        <begin position="309"/>
        <end position="405"/>
    </location>
</feature>
<keyword evidence="10" id="KW-1185">Reference proteome</keyword>
<dbReference type="GO" id="GO:0005634">
    <property type="term" value="C:nucleus"/>
    <property type="evidence" value="ECO:0007669"/>
    <property type="project" value="InterPro"/>
</dbReference>
<keyword evidence="4" id="KW-0862">Zinc</keyword>
<dbReference type="InterPro" id="IPR031657">
    <property type="entry name" value="REPA_OB_2"/>
</dbReference>
<dbReference type="GO" id="GO:0008270">
    <property type="term" value="F:zinc ion binding"/>
    <property type="evidence" value="ECO:0007669"/>
    <property type="project" value="UniProtKB-KW"/>
</dbReference>
<dbReference type="Pfam" id="PF04057">
    <property type="entry name" value="Rep-A_N"/>
    <property type="match status" value="1"/>
</dbReference>
<dbReference type="AlphaFoldDB" id="A0AAD1UCR9"/>
<dbReference type="PANTHER" id="PTHR47165:SF4">
    <property type="entry name" value="OS03G0429900 PROTEIN"/>
    <property type="match status" value="1"/>
</dbReference>
<sequence>MESLTKNWVKLVHENEEKEYEDTIFAQVIEVIDYGDGNKKVKNCRYRLKITDGVNFLDTMVLHKIANRMNKDIKKYDIIKISKLTLRDAGKSKKKVCMILKAPVVMHSGLVKAIGDEKQILKNKVLKDAEDVDLKIRPELFEERKILQESDTNVNFFTNKISELKNYSTHKKMDTTEDGDGDGEFTAVKVLSNISKNWTIKVRLTKKGNIRRYTNSNGEGCLMNIELMDRFGTMIQATLFRDGVEKYGDFLQEGKVYKISRGNLKKSNKKFCSLPHDFSITLSKMSKIVECDEDERIGTEVISYKGINDICEEKSLLFLDFIGIIHRLNCIQRITTRNGDCKDKRQVTLADDSGLFIQSTFWGNHPKLEEVDVNEDTVIGIKGAKIHEFNEQKSLTIGDNSSIVLNPKAKRTQELKDWYSTQKNNLISINDFLSGKKEKGGLSNKNVSAPMSILREILTLSQVIDTEKFKPTSTLLLVG</sequence>
<feature type="domain" description="Replication protein A 70 kDa DNA-binding subunit B/D first OB fold" evidence="6">
    <location>
        <begin position="185"/>
        <end position="290"/>
    </location>
</feature>
<keyword evidence="2" id="KW-0479">Metal-binding</keyword>
<dbReference type="GO" id="GO:0003677">
    <property type="term" value="F:DNA binding"/>
    <property type="evidence" value="ECO:0007669"/>
    <property type="project" value="UniProtKB-KW"/>
</dbReference>
<dbReference type="InterPro" id="IPR003871">
    <property type="entry name" value="RFA1B/D_OB_1st"/>
</dbReference>
<evidence type="ECO:0000256" key="1">
    <source>
        <dbReference type="ARBA" id="ARBA00005690"/>
    </source>
</evidence>
<accession>A0AAD1UCR9</accession>
<gene>
    <name evidence="9" type="ORF">ECRASSUSDP1_LOCUS5777</name>
</gene>
<dbReference type="Pfam" id="PF16900">
    <property type="entry name" value="REPA_OB_2"/>
    <property type="match status" value="1"/>
</dbReference>
<comment type="similarity">
    <text evidence="1">Belongs to the replication factor A protein 1 family.</text>
</comment>
<dbReference type="Pfam" id="PF02721">
    <property type="entry name" value="DUF223"/>
    <property type="match status" value="1"/>
</dbReference>
<dbReference type="GO" id="GO:0006260">
    <property type="term" value="P:DNA replication"/>
    <property type="evidence" value="ECO:0007669"/>
    <property type="project" value="InterPro"/>
</dbReference>
<evidence type="ECO:0000259" key="8">
    <source>
        <dbReference type="Pfam" id="PF16900"/>
    </source>
</evidence>
<dbReference type="Proteomes" id="UP001295684">
    <property type="component" value="Unassembled WGS sequence"/>
</dbReference>
<comment type="caution">
    <text evidence="9">The sequence shown here is derived from an EMBL/GenBank/DDBJ whole genome shotgun (WGS) entry which is preliminary data.</text>
</comment>
<protein>
    <submittedName>
        <fullName evidence="9">Uncharacterized protein</fullName>
    </submittedName>
</protein>
<evidence type="ECO:0000256" key="2">
    <source>
        <dbReference type="ARBA" id="ARBA00022723"/>
    </source>
</evidence>
<dbReference type="EMBL" id="CAMPGE010005585">
    <property type="protein sequence ID" value="CAI2364434.1"/>
    <property type="molecule type" value="Genomic_DNA"/>
</dbReference>
<dbReference type="CDD" id="cd04474">
    <property type="entry name" value="RPA1_DBD_A"/>
    <property type="match status" value="1"/>
</dbReference>
<dbReference type="CDD" id="cd04475">
    <property type="entry name" value="RPA1_DBD_B"/>
    <property type="match status" value="1"/>
</dbReference>
<dbReference type="Gene3D" id="2.40.50.140">
    <property type="entry name" value="Nucleic acid-binding proteins"/>
    <property type="match status" value="3"/>
</dbReference>